<sequence>MGFDLDCYFAVDDEVLPLYERLVPGGSRWVVPVSGHGLPAGWILPDPWYLHDVVGGKHALAEGWTRDDGLPGWRAAAGVPAQPDPLDLLDDGSLQVASLLSLAAPAGVLVLGDHTFGGTLIDEYAAALVRGRLRAAAGIDHRVRGGEPGGFVLRDGRYQQTDPATLSPVADCAAVLDRRFAGASLFDGYLPRDALSQLYAEPRPTVSAIPGLDPATVSDWIPHFPILAADQ</sequence>
<keyword evidence="2" id="KW-1185">Reference proteome</keyword>
<evidence type="ECO:0000313" key="2">
    <source>
        <dbReference type="Proteomes" id="UP001332243"/>
    </source>
</evidence>
<dbReference type="RefSeq" id="WP_331218637.1">
    <property type="nucleotide sequence ID" value="NZ_JAZGQK010000045.1"/>
</dbReference>
<dbReference type="EMBL" id="JAZGQK010000045">
    <property type="protein sequence ID" value="MEE6263842.1"/>
    <property type="molecule type" value="Genomic_DNA"/>
</dbReference>
<proteinExistence type="predicted"/>
<dbReference type="Proteomes" id="UP001332243">
    <property type="component" value="Unassembled WGS sequence"/>
</dbReference>
<protein>
    <submittedName>
        <fullName evidence="1">Uncharacterized protein</fullName>
    </submittedName>
</protein>
<evidence type="ECO:0000313" key="1">
    <source>
        <dbReference type="EMBL" id="MEE6263842.1"/>
    </source>
</evidence>
<organism evidence="1 2">
    <name type="scientific">Plantactinospora sonchi</name>
    <dbReference type="NCBI Taxonomy" id="1544735"/>
    <lineage>
        <taxon>Bacteria</taxon>
        <taxon>Bacillati</taxon>
        <taxon>Actinomycetota</taxon>
        <taxon>Actinomycetes</taxon>
        <taxon>Micromonosporales</taxon>
        <taxon>Micromonosporaceae</taxon>
        <taxon>Plantactinospora</taxon>
    </lineage>
</organism>
<reference evidence="1 2" key="1">
    <citation type="submission" date="2024-01" db="EMBL/GenBank/DDBJ databases">
        <title>Genome insights into Plantactinospora sonchi sp. nov.</title>
        <authorList>
            <person name="Wang L."/>
        </authorList>
    </citation>
    <scope>NUCLEOTIDE SEQUENCE [LARGE SCALE GENOMIC DNA]</scope>
    <source>
        <strain evidence="1 2">NEAU-QY2</strain>
    </source>
</reference>
<gene>
    <name evidence="1" type="ORF">V1633_35880</name>
</gene>
<name>A0ABU7S550_9ACTN</name>
<comment type="caution">
    <text evidence="1">The sequence shown here is derived from an EMBL/GenBank/DDBJ whole genome shotgun (WGS) entry which is preliminary data.</text>
</comment>
<accession>A0ABU7S550</accession>